<dbReference type="OrthoDB" id="27092at2"/>
<sequence length="304" mass="34541">MRHAAKTRHLFRDAGGLRLHYREAGVPSSTAVLLLHGFPASSHSFRAVLPVLGEQFYAVAPDMPGFGFSDAPPPDEYVYTYEHLSQAIEALVDDLGVRRYVLFVTDYSTPVGYLMALRHPERVLGLVVQNGNTHEAGLGETWDTARRYWAEPTEENRAALPDWLTFDGTRDQYLSGLSPELQALQPRETWHLDWERLTRPGNIEAHFQLFVDYQHHVARFPDIAAYHREHQPQCLVLWGRHDVYFDIAEVLAYHEDMDTLEAHIYDGGHLFLETHAAEVAAQLVTFMGDVFDRTAPLSGPPDPR</sequence>
<dbReference type="InterPro" id="IPR000073">
    <property type="entry name" value="AB_hydrolase_1"/>
</dbReference>
<dbReference type="InterPro" id="IPR029058">
    <property type="entry name" value="AB_hydrolase_fold"/>
</dbReference>
<comment type="caution">
    <text evidence="3">The sequence shown here is derived from an EMBL/GenBank/DDBJ whole genome shotgun (WGS) entry which is preliminary data.</text>
</comment>
<dbReference type="Pfam" id="PF00561">
    <property type="entry name" value="Abhydrolase_1"/>
    <property type="match status" value="1"/>
</dbReference>
<evidence type="ECO:0000313" key="4">
    <source>
        <dbReference type="Proteomes" id="UP000295217"/>
    </source>
</evidence>
<protein>
    <submittedName>
        <fullName evidence="3">Alpha/beta hydrolase</fullName>
    </submittedName>
</protein>
<reference evidence="3 4" key="1">
    <citation type="submission" date="2019-02" db="EMBL/GenBank/DDBJ databases">
        <title>Draft genome sequences of novel Actinobacteria.</title>
        <authorList>
            <person name="Sahin N."/>
            <person name="Ay H."/>
            <person name="Saygin H."/>
        </authorList>
    </citation>
    <scope>NUCLEOTIDE SEQUENCE [LARGE SCALE GENOMIC DNA]</scope>
    <source>
        <strain evidence="3 4">8K307</strain>
    </source>
</reference>
<feature type="domain" description="AB hydrolase-1" evidence="2">
    <location>
        <begin position="31"/>
        <end position="275"/>
    </location>
</feature>
<dbReference type="PANTHER" id="PTHR42977:SF3">
    <property type="entry name" value="AB HYDROLASE-1 DOMAIN-CONTAINING PROTEIN"/>
    <property type="match status" value="1"/>
</dbReference>
<dbReference type="EMBL" id="SMLB01000024">
    <property type="protein sequence ID" value="TDD67944.1"/>
    <property type="molecule type" value="Genomic_DNA"/>
</dbReference>
<dbReference type="Proteomes" id="UP000295217">
    <property type="component" value="Unassembled WGS sequence"/>
</dbReference>
<dbReference type="AlphaFoldDB" id="A0A4R5AAV8"/>
<dbReference type="Gene3D" id="3.40.50.1820">
    <property type="entry name" value="alpha/beta hydrolase"/>
    <property type="match status" value="1"/>
</dbReference>
<evidence type="ECO:0000313" key="3">
    <source>
        <dbReference type="EMBL" id="TDD67944.1"/>
    </source>
</evidence>
<keyword evidence="1 3" id="KW-0378">Hydrolase</keyword>
<accession>A0A4R5AAV8</accession>
<dbReference type="GO" id="GO:0004301">
    <property type="term" value="F:epoxide hydrolase activity"/>
    <property type="evidence" value="ECO:0007669"/>
    <property type="project" value="TreeGrafter"/>
</dbReference>
<dbReference type="PRINTS" id="PR00412">
    <property type="entry name" value="EPOXHYDRLASE"/>
</dbReference>
<proteinExistence type="predicted"/>
<keyword evidence="4" id="KW-1185">Reference proteome</keyword>
<dbReference type="PANTHER" id="PTHR42977">
    <property type="entry name" value="HYDROLASE-RELATED"/>
    <property type="match status" value="1"/>
</dbReference>
<evidence type="ECO:0000259" key="2">
    <source>
        <dbReference type="Pfam" id="PF00561"/>
    </source>
</evidence>
<organism evidence="3 4">
    <name type="scientific">Jiangella aurantiaca</name>
    <dbReference type="NCBI Taxonomy" id="2530373"/>
    <lineage>
        <taxon>Bacteria</taxon>
        <taxon>Bacillati</taxon>
        <taxon>Actinomycetota</taxon>
        <taxon>Actinomycetes</taxon>
        <taxon>Jiangellales</taxon>
        <taxon>Jiangellaceae</taxon>
        <taxon>Jiangella</taxon>
    </lineage>
</organism>
<evidence type="ECO:0000256" key="1">
    <source>
        <dbReference type="ARBA" id="ARBA00022801"/>
    </source>
</evidence>
<dbReference type="SUPFAM" id="SSF53474">
    <property type="entry name" value="alpha/beta-Hydrolases"/>
    <property type="match status" value="1"/>
</dbReference>
<dbReference type="PRINTS" id="PR00111">
    <property type="entry name" value="ABHYDROLASE"/>
</dbReference>
<dbReference type="RefSeq" id="WP_132104367.1">
    <property type="nucleotide sequence ID" value="NZ_SMLB01000024.1"/>
</dbReference>
<gene>
    <name evidence="3" type="ORF">E1262_17160</name>
</gene>
<dbReference type="InterPro" id="IPR000639">
    <property type="entry name" value="Epox_hydrolase-like"/>
</dbReference>
<name>A0A4R5AAV8_9ACTN</name>
<dbReference type="InterPro" id="IPR051340">
    <property type="entry name" value="Haloalkane_dehalogenase"/>
</dbReference>